<dbReference type="InterPro" id="IPR015943">
    <property type="entry name" value="WD40/YVTN_repeat-like_dom_sf"/>
</dbReference>
<keyword evidence="6" id="KW-0539">Nucleus</keyword>
<proteinExistence type="inferred from homology"/>
<accession>A0AAD9Z6Y5</accession>
<sequence length="545" mass="59050">MLTESFIASTLSPEKQSNSVLAGIHLHDFQPLPALKSTFKKSSTNTNCLAVSPSHIFAAQADKAVVYVCSRERNNQEAVVPFPEKIHSLALAGESHGAGTLILGTEGGRVILWELGTGRQVSTPQNHLQPTTCLVVDPNSNFLLSGSTDSNINVWSIPSLLSFSASSVSNSGQDLPFAPLRSLLTHRTAITAIVVGHSFSNNNIAVSGSKDNTCIVWDYSSGDELHTFLLPTSPLCLALDPADRAVYAGYEDGSIQLMDFYKEGNMNQSLHDPAAQSAATQPAQSARWSAEVLGSAVLCLQISYDGTSLISGHRDGKVCTWDIARGQFGKQLADFSAPITNLKMLKPSSFPNAPKPALKLHNVVKPRYETFANGDHNSAGAPVPSNYTFTAQFTSNFPLPGSDGDASFHEALSHPSFPAFFLDEALAEFSVLQNPRITAPDSSDLAELRAQNASLSSHLATAVERQNSAIAEIKERDKEAWRRQKDEEIKAAKKKRRRLRRLNVSEIARKAEMGENFEDGDEEMDQASEGEEDLSSSTDEMLESD</sequence>
<feature type="compositionally biased region" description="Acidic residues" evidence="8">
    <location>
        <begin position="515"/>
        <end position="545"/>
    </location>
</feature>
<dbReference type="PANTHER" id="PTHR18763:SF0">
    <property type="entry name" value="WD REPEAT-CONTAINING PROTEIN 18"/>
    <property type="match status" value="1"/>
</dbReference>
<dbReference type="InterPro" id="IPR020472">
    <property type="entry name" value="WD40_PAC1"/>
</dbReference>
<dbReference type="SUPFAM" id="SSF50978">
    <property type="entry name" value="WD40 repeat-like"/>
    <property type="match status" value="1"/>
</dbReference>
<dbReference type="PROSITE" id="PS50294">
    <property type="entry name" value="WD_REPEATS_REGION"/>
    <property type="match status" value="1"/>
</dbReference>
<name>A0AAD9Z6Y5_9LECA</name>
<dbReference type="InterPro" id="IPR036322">
    <property type="entry name" value="WD40_repeat_dom_sf"/>
</dbReference>
<dbReference type="Proteomes" id="UP001276659">
    <property type="component" value="Unassembled WGS sequence"/>
</dbReference>
<evidence type="ECO:0000256" key="7">
    <source>
        <dbReference type="SAM" id="Coils"/>
    </source>
</evidence>
<evidence type="ECO:0000256" key="2">
    <source>
        <dbReference type="ARBA" id="ARBA00010143"/>
    </source>
</evidence>
<keyword evidence="7" id="KW-0175">Coiled coil</keyword>
<dbReference type="SMART" id="SM00320">
    <property type="entry name" value="WD40"/>
    <property type="match status" value="4"/>
</dbReference>
<feature type="repeat" description="WD" evidence="5">
    <location>
        <begin position="124"/>
        <end position="157"/>
    </location>
</feature>
<dbReference type="GO" id="GO:0005656">
    <property type="term" value="C:nuclear pre-replicative complex"/>
    <property type="evidence" value="ECO:0007669"/>
    <property type="project" value="TreeGrafter"/>
</dbReference>
<organism evidence="9 10">
    <name type="scientific">Lepraria neglecta</name>
    <dbReference type="NCBI Taxonomy" id="209136"/>
    <lineage>
        <taxon>Eukaryota</taxon>
        <taxon>Fungi</taxon>
        <taxon>Dikarya</taxon>
        <taxon>Ascomycota</taxon>
        <taxon>Pezizomycotina</taxon>
        <taxon>Lecanoromycetes</taxon>
        <taxon>OSLEUM clade</taxon>
        <taxon>Lecanoromycetidae</taxon>
        <taxon>Lecanorales</taxon>
        <taxon>Lecanorineae</taxon>
        <taxon>Stereocaulaceae</taxon>
        <taxon>Lepraria</taxon>
    </lineage>
</organism>
<evidence type="ECO:0000256" key="5">
    <source>
        <dbReference type="PROSITE-ProRule" id="PRU00221"/>
    </source>
</evidence>
<comment type="function">
    <text evidence="1 6">Component of the RIX1 complex required for processing of ITS2 sequences from 35S pre-rRNA.</text>
</comment>
<dbReference type="PROSITE" id="PS00678">
    <property type="entry name" value="WD_REPEATS_1"/>
    <property type="match status" value="1"/>
</dbReference>
<comment type="subcellular location">
    <subcellularLocation>
        <location evidence="6">Nucleus</location>
    </subcellularLocation>
</comment>
<dbReference type="GO" id="GO:0006364">
    <property type="term" value="P:rRNA processing"/>
    <property type="evidence" value="ECO:0007669"/>
    <property type="project" value="UniProtKB-UniRule"/>
</dbReference>
<dbReference type="PROSITE" id="PS50082">
    <property type="entry name" value="WD_REPEATS_2"/>
    <property type="match status" value="2"/>
</dbReference>
<feature type="coiled-coil region" evidence="7">
    <location>
        <begin position="445"/>
        <end position="502"/>
    </location>
</feature>
<protein>
    <recommendedName>
        <fullName evidence="6">Pre-rRNA-processing protein IPI3</fullName>
    </recommendedName>
</protein>
<comment type="similarity">
    <text evidence="2 6">Belongs to the WD repeat IPI3/WDR18 family.</text>
</comment>
<dbReference type="Pfam" id="PF00400">
    <property type="entry name" value="WD40"/>
    <property type="match status" value="3"/>
</dbReference>
<dbReference type="PRINTS" id="PR00320">
    <property type="entry name" value="GPROTEINBRPT"/>
</dbReference>
<dbReference type="InterPro" id="IPR001680">
    <property type="entry name" value="WD40_rpt"/>
</dbReference>
<dbReference type="Gene3D" id="2.130.10.10">
    <property type="entry name" value="YVTN repeat-like/Quinoprotein amine dehydrogenase"/>
    <property type="match status" value="2"/>
</dbReference>
<dbReference type="FunFam" id="2.130.10.10:FF:000929">
    <property type="entry name" value="Ribosomal assembly complex component Ipi3"/>
    <property type="match status" value="1"/>
</dbReference>
<dbReference type="InterPro" id="IPR045227">
    <property type="entry name" value="WDR18/Ipi3/RID3"/>
</dbReference>
<evidence type="ECO:0000256" key="4">
    <source>
        <dbReference type="ARBA" id="ARBA00022737"/>
    </source>
</evidence>
<keyword evidence="6" id="KW-0698">rRNA processing</keyword>
<keyword evidence="4" id="KW-0677">Repeat</keyword>
<reference evidence="9" key="1">
    <citation type="submission" date="2022-11" db="EMBL/GenBank/DDBJ databases">
        <title>Chromosomal genome sequence assembly and mating type (MAT) locus characterization of the leprose asexual lichenized fungus Lepraria neglecta (Nyl.) Erichsen.</title>
        <authorList>
            <person name="Allen J.L."/>
            <person name="Pfeffer B."/>
        </authorList>
    </citation>
    <scope>NUCLEOTIDE SEQUENCE</scope>
    <source>
        <strain evidence="9">Allen 5258</strain>
    </source>
</reference>
<evidence type="ECO:0000313" key="10">
    <source>
        <dbReference type="Proteomes" id="UP001276659"/>
    </source>
</evidence>
<gene>
    <name evidence="9" type="ORF">OEA41_005867</name>
</gene>
<keyword evidence="3 5" id="KW-0853">WD repeat</keyword>
<evidence type="ECO:0000256" key="6">
    <source>
        <dbReference type="RuleBase" id="RU369067"/>
    </source>
</evidence>
<comment type="caution">
    <text evidence="9">The sequence shown here is derived from an EMBL/GenBank/DDBJ whole genome shotgun (WGS) entry which is preliminary data.</text>
</comment>
<evidence type="ECO:0000313" key="9">
    <source>
        <dbReference type="EMBL" id="KAK3172545.1"/>
    </source>
</evidence>
<feature type="region of interest" description="Disordered" evidence="8">
    <location>
        <begin position="510"/>
        <end position="545"/>
    </location>
</feature>
<evidence type="ECO:0000256" key="1">
    <source>
        <dbReference type="ARBA" id="ARBA00002355"/>
    </source>
</evidence>
<dbReference type="EMBL" id="JASNWA010000007">
    <property type="protein sequence ID" value="KAK3172545.1"/>
    <property type="molecule type" value="Genomic_DNA"/>
</dbReference>
<dbReference type="GO" id="GO:0120330">
    <property type="term" value="C:rixosome complex"/>
    <property type="evidence" value="ECO:0007669"/>
    <property type="project" value="UniProtKB-UniRule"/>
</dbReference>
<dbReference type="AlphaFoldDB" id="A0AAD9Z6Y5"/>
<dbReference type="GO" id="GO:0006261">
    <property type="term" value="P:DNA-templated DNA replication"/>
    <property type="evidence" value="ECO:0007669"/>
    <property type="project" value="TreeGrafter"/>
</dbReference>
<evidence type="ECO:0000256" key="8">
    <source>
        <dbReference type="SAM" id="MobiDB-lite"/>
    </source>
</evidence>
<dbReference type="PANTHER" id="PTHR18763">
    <property type="entry name" value="WD-REPEAT PROTEIN 18"/>
    <property type="match status" value="1"/>
</dbReference>
<feature type="repeat" description="WD" evidence="5">
    <location>
        <begin position="183"/>
        <end position="227"/>
    </location>
</feature>
<comment type="subunit">
    <text evidence="6">Component of the RIX1 complex, composed of IPI1, RIX1/IPI2 and IPI3 in a 1:2:2 stoichiometry. The complex interacts (via RIX1) with MDN1 (via its hexameric AAA ATPase ring) and the pre-60S ribosome particles.</text>
</comment>
<keyword evidence="10" id="KW-1185">Reference proteome</keyword>
<evidence type="ECO:0000256" key="3">
    <source>
        <dbReference type="ARBA" id="ARBA00022574"/>
    </source>
</evidence>
<dbReference type="InterPro" id="IPR019775">
    <property type="entry name" value="WD40_repeat_CS"/>
</dbReference>